<dbReference type="Proteomes" id="UP000028681">
    <property type="component" value="Chromosome"/>
</dbReference>
<dbReference type="HOGENOM" id="CLU_3288767_0_0_6"/>
<sequence>MFAIAIAPTRRAVAPENSALRLVCRATVTADRRSALKLIL</sequence>
<evidence type="ECO:0000313" key="1">
    <source>
        <dbReference type="EMBL" id="AIJ07658.1"/>
    </source>
</evidence>
<organism evidence="1 2">
    <name type="scientific">Edwardsiella anguillarum ET080813</name>
    <dbReference type="NCBI Taxonomy" id="667120"/>
    <lineage>
        <taxon>Bacteria</taxon>
        <taxon>Pseudomonadati</taxon>
        <taxon>Pseudomonadota</taxon>
        <taxon>Gammaproteobacteria</taxon>
        <taxon>Enterobacterales</taxon>
        <taxon>Hafniaceae</taxon>
        <taxon>Edwardsiella</taxon>
    </lineage>
</organism>
<proteinExistence type="predicted"/>
<dbReference type="EMBL" id="CP006664">
    <property type="protein sequence ID" value="AIJ07658.1"/>
    <property type="molecule type" value="Genomic_DNA"/>
</dbReference>
<dbReference type="AlphaFoldDB" id="A0A076LLT9"/>
<protein>
    <submittedName>
        <fullName evidence="1">Uncharacterized protein</fullName>
    </submittedName>
</protein>
<gene>
    <name evidence="1" type="ORF">ETEE_1199</name>
</gene>
<accession>A0A076LLT9</accession>
<name>A0A076LLT9_9GAMM</name>
<reference evidence="1 2" key="1">
    <citation type="journal article" date="2012" name="PLoS ONE">
        <title>Edwardsiella comparative phylogenomics reveal the new intra/inter-species taxonomic relationships, virulence evolution and niche adaptation mechanisms.</title>
        <authorList>
            <person name="Yang M."/>
            <person name="Lv Y."/>
            <person name="Xiao J."/>
            <person name="Wu H."/>
            <person name="Zheng H."/>
            <person name="Liu Q."/>
            <person name="Zhang Y."/>
            <person name="Wang Q."/>
        </authorList>
    </citation>
    <scope>NUCLEOTIDE SEQUENCE [LARGE SCALE GENOMIC DNA]</scope>
    <source>
        <strain evidence="2">080813</strain>
    </source>
</reference>
<dbReference type="KEGG" id="ete:ETEE_1199"/>
<evidence type="ECO:0000313" key="2">
    <source>
        <dbReference type="Proteomes" id="UP000028681"/>
    </source>
</evidence>